<protein>
    <submittedName>
        <fullName evidence="1">Uncharacterized protein</fullName>
    </submittedName>
</protein>
<sequence>MHNCRHVCRAHIVLIEGHHRQQILSMPVQAPGRVTEALPFRPYM</sequence>
<accession>A0A0A9EW91</accession>
<evidence type="ECO:0000313" key="1">
    <source>
        <dbReference type="EMBL" id="JAE05025.1"/>
    </source>
</evidence>
<dbReference type="AlphaFoldDB" id="A0A0A9EW91"/>
<dbReference type="EMBL" id="GBRH01192871">
    <property type="protein sequence ID" value="JAE05025.1"/>
    <property type="molecule type" value="Transcribed_RNA"/>
</dbReference>
<proteinExistence type="predicted"/>
<reference evidence="1" key="1">
    <citation type="submission" date="2014-09" db="EMBL/GenBank/DDBJ databases">
        <authorList>
            <person name="Magalhaes I.L.F."/>
            <person name="Oliveira U."/>
            <person name="Santos F.R."/>
            <person name="Vidigal T.H.D.A."/>
            <person name="Brescovit A.D."/>
            <person name="Santos A.J."/>
        </authorList>
    </citation>
    <scope>NUCLEOTIDE SEQUENCE</scope>
    <source>
        <tissue evidence="1">Shoot tissue taken approximately 20 cm above the soil surface</tissue>
    </source>
</reference>
<organism evidence="1">
    <name type="scientific">Arundo donax</name>
    <name type="common">Giant reed</name>
    <name type="synonym">Donax arundinaceus</name>
    <dbReference type="NCBI Taxonomy" id="35708"/>
    <lineage>
        <taxon>Eukaryota</taxon>
        <taxon>Viridiplantae</taxon>
        <taxon>Streptophyta</taxon>
        <taxon>Embryophyta</taxon>
        <taxon>Tracheophyta</taxon>
        <taxon>Spermatophyta</taxon>
        <taxon>Magnoliopsida</taxon>
        <taxon>Liliopsida</taxon>
        <taxon>Poales</taxon>
        <taxon>Poaceae</taxon>
        <taxon>PACMAD clade</taxon>
        <taxon>Arundinoideae</taxon>
        <taxon>Arundineae</taxon>
        <taxon>Arundo</taxon>
    </lineage>
</organism>
<reference evidence="1" key="2">
    <citation type="journal article" date="2015" name="Data Brief">
        <title>Shoot transcriptome of the giant reed, Arundo donax.</title>
        <authorList>
            <person name="Barrero R.A."/>
            <person name="Guerrero F.D."/>
            <person name="Moolhuijzen P."/>
            <person name="Goolsby J.A."/>
            <person name="Tidwell J."/>
            <person name="Bellgard S.E."/>
            <person name="Bellgard M.I."/>
        </authorList>
    </citation>
    <scope>NUCLEOTIDE SEQUENCE</scope>
    <source>
        <tissue evidence="1">Shoot tissue taken approximately 20 cm above the soil surface</tissue>
    </source>
</reference>
<name>A0A0A9EW91_ARUDO</name>